<evidence type="ECO:0000313" key="2">
    <source>
        <dbReference type="Proteomes" id="UP001291687"/>
    </source>
</evidence>
<protein>
    <submittedName>
        <fullName evidence="1">Uncharacterized protein</fullName>
    </submittedName>
</protein>
<dbReference type="Proteomes" id="UP001291687">
    <property type="component" value="Unassembled WGS sequence"/>
</dbReference>
<dbReference type="RefSeq" id="WP_322777354.1">
    <property type="nucleotide sequence ID" value="NZ_JARJFB010000139.1"/>
</dbReference>
<sequence>MESLVAKELPPFASYSNYNNKIQLEALLSLSWVDNLPEEINKFILKYYTLFEYKMMNDAHNIFLQANLAMDYQSSNEDSIDLVAEADESFDIL</sequence>
<organism evidence="1 2">
    <name type="scientific">Candidatus Megaera venefica</name>
    <dbReference type="NCBI Taxonomy" id="2055910"/>
    <lineage>
        <taxon>Bacteria</taxon>
        <taxon>Pseudomonadati</taxon>
        <taxon>Pseudomonadota</taxon>
        <taxon>Alphaproteobacteria</taxon>
        <taxon>Rickettsiales</taxon>
        <taxon>Rickettsiaceae</taxon>
        <taxon>Candidatus Megaera</taxon>
    </lineage>
</organism>
<proteinExistence type="predicted"/>
<name>A0ABU5NE58_9RICK</name>
<keyword evidence="2" id="KW-1185">Reference proteome</keyword>
<accession>A0ABU5NE58</accession>
<reference evidence="1 2" key="1">
    <citation type="submission" date="2023-03" db="EMBL/GenBank/DDBJ databases">
        <title>Host association and intracellularity evolved multiple times independently in the Rickettsiales.</title>
        <authorList>
            <person name="Castelli M."/>
            <person name="Nardi T."/>
            <person name="Gammuto L."/>
            <person name="Bellinzona G."/>
            <person name="Sabaneyeva E."/>
            <person name="Potekhin A."/>
            <person name="Serra V."/>
            <person name="Petroni G."/>
            <person name="Sassera D."/>
        </authorList>
    </citation>
    <scope>NUCLEOTIDE SEQUENCE [LARGE SCALE GENOMIC DNA]</scope>
    <source>
        <strain evidence="1 2">Sr 2-6</strain>
    </source>
</reference>
<dbReference type="EMBL" id="JARJFB010000139">
    <property type="protein sequence ID" value="MEA0971452.1"/>
    <property type="molecule type" value="Genomic_DNA"/>
</dbReference>
<gene>
    <name evidence="1" type="ORF">Megvenef_01431</name>
</gene>
<comment type="caution">
    <text evidence="1">The sequence shown here is derived from an EMBL/GenBank/DDBJ whole genome shotgun (WGS) entry which is preliminary data.</text>
</comment>
<evidence type="ECO:0000313" key="1">
    <source>
        <dbReference type="EMBL" id="MEA0971452.1"/>
    </source>
</evidence>